<reference evidence="4" key="1">
    <citation type="submission" date="2022-03" db="EMBL/GenBank/DDBJ databases">
        <authorList>
            <person name="Lindestad O."/>
        </authorList>
    </citation>
    <scope>NUCLEOTIDE SEQUENCE</scope>
</reference>
<dbReference type="OrthoDB" id="958254at2759"/>
<comment type="similarity">
    <text evidence="1">Belongs to the GILT family.</text>
</comment>
<feature type="chain" id="PRO_5035838120" evidence="3">
    <location>
        <begin position="22"/>
        <end position="213"/>
    </location>
</feature>
<dbReference type="AlphaFoldDB" id="A0A8S4RAS4"/>
<dbReference type="GO" id="GO:0016671">
    <property type="term" value="F:oxidoreductase activity, acting on a sulfur group of donors, disulfide as acceptor"/>
    <property type="evidence" value="ECO:0007669"/>
    <property type="project" value="InterPro"/>
</dbReference>
<keyword evidence="3" id="KW-0732">Signal</keyword>
<accession>A0A8S4RAS4</accession>
<keyword evidence="2" id="KW-0325">Glycoprotein</keyword>
<protein>
    <submittedName>
        <fullName evidence="4">Jg20358 protein</fullName>
    </submittedName>
</protein>
<evidence type="ECO:0000313" key="4">
    <source>
        <dbReference type="EMBL" id="CAH2233736.1"/>
    </source>
</evidence>
<sequence length="213" mass="24156">MTYVYNIVFLFVYAYVSTVNSQLQTENGKINIMVGTTSGCRDAANFMPQIRSTYNRFKDFVNFEFVPWGKTTRREDGTLNCQFGPRDCWANRVHRCALHMLKGNADAQMKYIECEFSYPQPAYRQGSIVCAYAAGLNVVEMDICIRTGVGDELEIPAEEITREPMGIIQFVPLIVFNNNTNLALHVQGYNRLESVICFALADDETTGITHCRV</sequence>
<dbReference type="Proteomes" id="UP000838756">
    <property type="component" value="Unassembled WGS sequence"/>
</dbReference>
<dbReference type="EMBL" id="CAKXAJ010024996">
    <property type="protein sequence ID" value="CAH2233736.1"/>
    <property type="molecule type" value="Genomic_DNA"/>
</dbReference>
<comment type="caution">
    <text evidence="4">The sequence shown here is derived from an EMBL/GenBank/DDBJ whole genome shotgun (WGS) entry which is preliminary data.</text>
</comment>
<evidence type="ECO:0000313" key="5">
    <source>
        <dbReference type="Proteomes" id="UP000838756"/>
    </source>
</evidence>
<gene>
    <name evidence="4" type="primary">jg20358</name>
    <name evidence="4" type="ORF">PAEG_LOCUS11668</name>
</gene>
<evidence type="ECO:0000256" key="1">
    <source>
        <dbReference type="ARBA" id="ARBA00005679"/>
    </source>
</evidence>
<organism evidence="4 5">
    <name type="scientific">Pararge aegeria aegeria</name>
    <dbReference type="NCBI Taxonomy" id="348720"/>
    <lineage>
        <taxon>Eukaryota</taxon>
        <taxon>Metazoa</taxon>
        <taxon>Ecdysozoa</taxon>
        <taxon>Arthropoda</taxon>
        <taxon>Hexapoda</taxon>
        <taxon>Insecta</taxon>
        <taxon>Pterygota</taxon>
        <taxon>Neoptera</taxon>
        <taxon>Endopterygota</taxon>
        <taxon>Lepidoptera</taxon>
        <taxon>Glossata</taxon>
        <taxon>Ditrysia</taxon>
        <taxon>Papilionoidea</taxon>
        <taxon>Nymphalidae</taxon>
        <taxon>Satyrinae</taxon>
        <taxon>Satyrini</taxon>
        <taxon>Parargina</taxon>
        <taxon>Pararge</taxon>
    </lineage>
</organism>
<dbReference type="PANTHER" id="PTHR13234:SF68">
    <property type="entry name" value="GH19763P"/>
    <property type="match status" value="1"/>
</dbReference>
<evidence type="ECO:0000256" key="3">
    <source>
        <dbReference type="SAM" id="SignalP"/>
    </source>
</evidence>
<dbReference type="PANTHER" id="PTHR13234">
    <property type="entry name" value="GAMMA-INTERFERON INDUCIBLE LYSOSOMAL THIOL REDUCTASE GILT"/>
    <property type="match status" value="1"/>
</dbReference>
<proteinExistence type="inferred from homology"/>
<name>A0A8S4RAS4_9NEOP</name>
<dbReference type="InterPro" id="IPR004911">
    <property type="entry name" value="Interferon-induced_GILT"/>
</dbReference>
<dbReference type="Pfam" id="PF03227">
    <property type="entry name" value="GILT"/>
    <property type="match status" value="1"/>
</dbReference>
<feature type="signal peptide" evidence="3">
    <location>
        <begin position="1"/>
        <end position="21"/>
    </location>
</feature>
<keyword evidence="5" id="KW-1185">Reference proteome</keyword>
<evidence type="ECO:0000256" key="2">
    <source>
        <dbReference type="ARBA" id="ARBA00023180"/>
    </source>
</evidence>